<feature type="compositionally biased region" description="Polar residues" evidence="1">
    <location>
        <begin position="143"/>
        <end position="155"/>
    </location>
</feature>
<protein>
    <recommendedName>
        <fullName evidence="4">C2H2-type domain-containing protein</fullName>
    </recommendedName>
</protein>
<evidence type="ECO:0000313" key="2">
    <source>
        <dbReference type="EMBL" id="PSS00672.1"/>
    </source>
</evidence>
<feature type="region of interest" description="Disordered" evidence="1">
    <location>
        <begin position="137"/>
        <end position="167"/>
    </location>
</feature>
<sequence>MEERTAVLKTNRTIRSLNQRRRGSHYALQNINKEASLAGSPSSRQSSLAILSTTAPATTAAAIPARFACPFLKANPRQTEPTSICARSTWPNITRLKEHLSRRHAERKISCPRCDATFDGELEQQDHLRSEKLCDITTKHPSSDQPSNTISSQQMARLKKRSKGQHRENEEEKWYEVFSILFPQSKRPDSPCRSSTFTVVISYFFPSDWQM</sequence>
<dbReference type="STRING" id="2025994.A0A2T3AJC5"/>
<dbReference type="AlphaFoldDB" id="A0A2T3AJC5"/>
<dbReference type="PANTHER" id="PTHR38166">
    <property type="entry name" value="C2H2-TYPE DOMAIN-CONTAINING PROTEIN-RELATED"/>
    <property type="match status" value="1"/>
</dbReference>
<dbReference type="EMBL" id="KZ678382">
    <property type="protein sequence ID" value="PSS00672.1"/>
    <property type="molecule type" value="Genomic_DNA"/>
</dbReference>
<dbReference type="Proteomes" id="UP000241462">
    <property type="component" value="Unassembled WGS sequence"/>
</dbReference>
<gene>
    <name evidence="2" type="ORF">BD289DRAFT_18806</name>
</gene>
<evidence type="ECO:0000313" key="3">
    <source>
        <dbReference type="Proteomes" id="UP000241462"/>
    </source>
</evidence>
<dbReference type="OrthoDB" id="4161727at2759"/>
<evidence type="ECO:0008006" key="4">
    <source>
        <dbReference type="Google" id="ProtNLM"/>
    </source>
</evidence>
<name>A0A2T3AJC5_9PEZI</name>
<reference evidence="2 3" key="1">
    <citation type="journal article" date="2018" name="Mycol. Prog.">
        <title>Coniella lustricola, a new species from submerged detritus.</title>
        <authorList>
            <person name="Raudabaugh D.B."/>
            <person name="Iturriaga T."/>
            <person name="Carver A."/>
            <person name="Mondo S."/>
            <person name="Pangilinan J."/>
            <person name="Lipzen A."/>
            <person name="He G."/>
            <person name="Amirebrahimi M."/>
            <person name="Grigoriev I.V."/>
            <person name="Miller A.N."/>
        </authorList>
    </citation>
    <scope>NUCLEOTIDE SEQUENCE [LARGE SCALE GENOMIC DNA]</scope>
    <source>
        <strain evidence="2 3">B22-T-1</strain>
    </source>
</reference>
<dbReference type="PANTHER" id="PTHR38166:SF1">
    <property type="entry name" value="C2H2-TYPE DOMAIN-CONTAINING PROTEIN"/>
    <property type="match status" value="1"/>
</dbReference>
<dbReference type="InParanoid" id="A0A2T3AJC5"/>
<proteinExistence type="predicted"/>
<accession>A0A2T3AJC5</accession>
<evidence type="ECO:0000256" key="1">
    <source>
        <dbReference type="SAM" id="MobiDB-lite"/>
    </source>
</evidence>
<keyword evidence="3" id="KW-1185">Reference proteome</keyword>
<organism evidence="2 3">
    <name type="scientific">Coniella lustricola</name>
    <dbReference type="NCBI Taxonomy" id="2025994"/>
    <lineage>
        <taxon>Eukaryota</taxon>
        <taxon>Fungi</taxon>
        <taxon>Dikarya</taxon>
        <taxon>Ascomycota</taxon>
        <taxon>Pezizomycotina</taxon>
        <taxon>Sordariomycetes</taxon>
        <taxon>Sordariomycetidae</taxon>
        <taxon>Diaporthales</taxon>
        <taxon>Schizoparmaceae</taxon>
        <taxon>Coniella</taxon>
    </lineage>
</organism>